<sequence length="120" mass="13543">MDMDDATEEMPKYALIHWVNGNCTSIVKTADVCDLTMIVDNQKIGKVKAVIAGKREPPQGWLKYDARVLATNDKWKVLEEFEKEWIASDTEADLNATASPRGRQRLQKTKATKNIVGLHK</sequence>
<keyword evidence="1" id="KW-1185">Reference proteome</keyword>
<dbReference type="GeneID" id="106811051"/>
<gene>
    <name evidence="2" type="primary">LOC106811051</name>
</gene>
<organism evidence="1 2">
    <name type="scientific">Priapulus caudatus</name>
    <name type="common">Priapulid worm</name>
    <dbReference type="NCBI Taxonomy" id="37621"/>
    <lineage>
        <taxon>Eukaryota</taxon>
        <taxon>Metazoa</taxon>
        <taxon>Ecdysozoa</taxon>
        <taxon>Scalidophora</taxon>
        <taxon>Priapulida</taxon>
        <taxon>Priapulimorpha</taxon>
        <taxon>Priapulimorphida</taxon>
        <taxon>Priapulidae</taxon>
        <taxon>Priapulus</taxon>
    </lineage>
</organism>
<protein>
    <submittedName>
        <fullName evidence="2">Uncharacterized protein LOC106811051</fullName>
    </submittedName>
</protein>
<evidence type="ECO:0000313" key="1">
    <source>
        <dbReference type="Proteomes" id="UP000695022"/>
    </source>
</evidence>
<evidence type="ECO:0000313" key="2">
    <source>
        <dbReference type="RefSeq" id="XP_014670059.1"/>
    </source>
</evidence>
<dbReference type="RefSeq" id="XP_014670059.1">
    <property type="nucleotide sequence ID" value="XM_014814573.1"/>
</dbReference>
<accession>A0ABM1ECY8</accession>
<dbReference type="Proteomes" id="UP000695022">
    <property type="component" value="Unplaced"/>
</dbReference>
<reference evidence="2" key="1">
    <citation type="submission" date="2025-08" db="UniProtKB">
        <authorList>
            <consortium name="RefSeq"/>
        </authorList>
    </citation>
    <scope>IDENTIFICATION</scope>
</reference>
<proteinExistence type="predicted"/>
<name>A0ABM1ECY8_PRICU</name>